<feature type="region of interest" description="Disordered" evidence="1">
    <location>
        <begin position="370"/>
        <end position="396"/>
    </location>
</feature>
<dbReference type="AlphaFoldDB" id="A0A2A7AV83"/>
<dbReference type="InterPro" id="IPR043502">
    <property type="entry name" value="DNA/RNA_pol_sf"/>
</dbReference>
<evidence type="ECO:0000256" key="1">
    <source>
        <dbReference type="SAM" id="MobiDB-lite"/>
    </source>
</evidence>
<dbReference type="CDD" id="cd01651">
    <property type="entry name" value="RT_G2_intron"/>
    <property type="match status" value="1"/>
</dbReference>
<organism evidence="3 4">
    <name type="scientific">Faecalibacterium prausnitzii</name>
    <dbReference type="NCBI Taxonomy" id="853"/>
    <lineage>
        <taxon>Bacteria</taxon>
        <taxon>Bacillati</taxon>
        <taxon>Bacillota</taxon>
        <taxon>Clostridia</taxon>
        <taxon>Eubacteriales</taxon>
        <taxon>Oscillospiraceae</taxon>
        <taxon>Faecalibacterium</taxon>
    </lineage>
</organism>
<dbReference type="GO" id="GO:0003964">
    <property type="term" value="F:RNA-directed DNA polymerase activity"/>
    <property type="evidence" value="ECO:0007669"/>
    <property type="project" value="UniProtKB-KW"/>
</dbReference>
<dbReference type="PANTHER" id="PTHR34047">
    <property type="entry name" value="NUCLEAR INTRON MATURASE 1, MITOCHONDRIAL-RELATED"/>
    <property type="match status" value="1"/>
</dbReference>
<feature type="domain" description="Reverse transcriptase" evidence="2">
    <location>
        <begin position="1"/>
        <end position="269"/>
    </location>
</feature>
<keyword evidence="3" id="KW-0548">Nucleotidyltransferase</keyword>
<proteinExistence type="predicted"/>
<name>A0A2A7AV83_9FIRM</name>
<dbReference type="PROSITE" id="PS50878">
    <property type="entry name" value="RT_POL"/>
    <property type="match status" value="1"/>
</dbReference>
<evidence type="ECO:0000313" key="4">
    <source>
        <dbReference type="Proteomes" id="UP000220480"/>
    </source>
</evidence>
<dbReference type="PANTHER" id="PTHR34047:SF8">
    <property type="entry name" value="PROTEIN YKFC"/>
    <property type="match status" value="1"/>
</dbReference>
<dbReference type="SUPFAM" id="SSF56672">
    <property type="entry name" value="DNA/RNA polymerases"/>
    <property type="match status" value="1"/>
</dbReference>
<dbReference type="EMBL" id="NMTZ01000027">
    <property type="protein sequence ID" value="PDX83066.1"/>
    <property type="molecule type" value="Genomic_DNA"/>
</dbReference>
<sequence length="396" mass="46266">MTYQEMCEFQTLYEAYLEARKGKRSKPGTAQYEANALICTDKLSYVLNQKTYKPSGFEVFYVYEPKKRLVQAPAFVDKVVLHALTDNVLYDTICTSFIRDNHASQRGKGTLDAIVRLKGHMVDYYRKNGSADGWVLKCDVHHFFASIDHDILKSKLRALMQKRGVDMAFYDLMCIYIDKTDGLPLGYQTSQLLALMFLDEFDHYIKEDRGCRYYGRYMDDFYVIARTKRELQFLLKDIERWMSDLHLELNSKTAIFPLKNGLDFLGFHSYLTESGACVQKLRRSEIQRIQTRVKYWEKAYPAGEVTREAVITSFVAWDAFASYGDTYALRLKYAKKVSVIIGVDVKPRRKINSTRSVRALRRVKQEQNIRRKRGDITPRKDLFQPEPRPDSIPPWM</sequence>
<dbReference type="InterPro" id="IPR051083">
    <property type="entry name" value="GrpII_Intron_Splice-Mob/Def"/>
</dbReference>
<accession>A0A2A7AV83</accession>
<keyword evidence="3" id="KW-0695">RNA-directed DNA polymerase</keyword>
<reference evidence="3 4" key="1">
    <citation type="journal article" date="2017" name="Front. Microbiol.">
        <title>New Insights into the Diversity of the Genus Faecalibacterium.</title>
        <authorList>
            <person name="Benevides L."/>
            <person name="Burman S."/>
            <person name="Martin R."/>
            <person name="Robert V."/>
            <person name="Thomas M."/>
            <person name="Miquel S."/>
            <person name="Chain F."/>
            <person name="Sokol H."/>
            <person name="Bermudez-Humaran L.G."/>
            <person name="Morrison M."/>
            <person name="Langella P."/>
            <person name="Azevedo V.A."/>
            <person name="Chatel J.M."/>
            <person name="Soares S."/>
        </authorList>
    </citation>
    <scope>NUCLEOTIDE SEQUENCE [LARGE SCALE GENOMIC DNA]</scope>
    <source>
        <strain evidence="3 4">CNCM I 4644</strain>
    </source>
</reference>
<feature type="compositionally biased region" description="Basic and acidic residues" evidence="1">
    <location>
        <begin position="370"/>
        <end position="389"/>
    </location>
</feature>
<dbReference type="RefSeq" id="WP_097780295.1">
    <property type="nucleotide sequence ID" value="NZ_NMTZ01000027.1"/>
</dbReference>
<evidence type="ECO:0000313" key="3">
    <source>
        <dbReference type="EMBL" id="PDX83066.1"/>
    </source>
</evidence>
<dbReference type="Proteomes" id="UP000220480">
    <property type="component" value="Unassembled WGS sequence"/>
</dbReference>
<gene>
    <name evidence="3" type="ORF">CGS59_13205</name>
</gene>
<protein>
    <submittedName>
        <fullName evidence="3">Reverse transcriptase</fullName>
    </submittedName>
</protein>
<dbReference type="InterPro" id="IPR000477">
    <property type="entry name" value="RT_dom"/>
</dbReference>
<keyword evidence="3" id="KW-0808">Transferase</keyword>
<evidence type="ECO:0000259" key="2">
    <source>
        <dbReference type="PROSITE" id="PS50878"/>
    </source>
</evidence>
<comment type="caution">
    <text evidence="3">The sequence shown here is derived from an EMBL/GenBank/DDBJ whole genome shotgun (WGS) entry which is preliminary data.</text>
</comment>
<dbReference type="Pfam" id="PF00078">
    <property type="entry name" value="RVT_1"/>
    <property type="match status" value="1"/>
</dbReference>